<organism evidence="1 2">
    <name type="scientific">Camelliibacillus cellulosilyticus</name>
    <dbReference type="NCBI Taxonomy" id="2174486"/>
    <lineage>
        <taxon>Bacteria</taxon>
        <taxon>Bacillati</taxon>
        <taxon>Bacillota</taxon>
        <taxon>Bacilli</taxon>
        <taxon>Bacillales</taxon>
        <taxon>Sporolactobacillaceae</taxon>
        <taxon>Camelliibacillus</taxon>
    </lineage>
</organism>
<reference evidence="2" key="1">
    <citation type="journal article" date="2019" name="Int. J. Syst. Evol. Microbiol.">
        <title>The Global Catalogue of Microorganisms (GCM) 10K type strain sequencing project: providing services to taxonomists for standard genome sequencing and annotation.</title>
        <authorList>
            <consortium name="The Broad Institute Genomics Platform"/>
            <consortium name="The Broad Institute Genome Sequencing Center for Infectious Disease"/>
            <person name="Wu L."/>
            <person name="Ma J."/>
        </authorList>
    </citation>
    <scope>NUCLEOTIDE SEQUENCE [LARGE SCALE GENOMIC DNA]</scope>
    <source>
        <strain evidence="2">CGMCC 1.16306</strain>
    </source>
</reference>
<dbReference type="Gene3D" id="3.50.30.50">
    <property type="entry name" value="Putative cyclase"/>
    <property type="match status" value="1"/>
</dbReference>
<evidence type="ECO:0000313" key="2">
    <source>
        <dbReference type="Proteomes" id="UP001596022"/>
    </source>
</evidence>
<dbReference type="PANTHER" id="PTHR31118:SF12">
    <property type="entry name" value="CYCLASE-LIKE PROTEIN 2"/>
    <property type="match status" value="1"/>
</dbReference>
<keyword evidence="1" id="KW-0378">Hydrolase</keyword>
<name>A0ABV9GMM2_9BACL</name>
<dbReference type="SUPFAM" id="SSF102198">
    <property type="entry name" value="Putative cyclase"/>
    <property type="match status" value="1"/>
</dbReference>
<dbReference type="InterPro" id="IPR037175">
    <property type="entry name" value="KFase_sf"/>
</dbReference>
<dbReference type="RefSeq" id="WP_376846582.1">
    <property type="nucleotide sequence ID" value="NZ_JBHSFW010000009.1"/>
</dbReference>
<keyword evidence="2" id="KW-1185">Reference proteome</keyword>
<dbReference type="EC" id="3.5.-.-" evidence="1"/>
<accession>A0ABV9GMM2</accession>
<sequence>MMKAYESFLKSMSEMKVYDISPTFETNMPGMYTHPSLGIVKDARNFDQNGYFAQTLVMSEHTGSHVDAPGHFLPSLDTIDKFPADTLIGAYKKYDLTPYNPQAGKLFSLSDIKEIEDKEGFKLNKGDVVLLQFGWDKYYKPNSNDPVEREWWGKNEPGLTEDACQYFYESGIRAIGSDTAGCDIGLVNGEMTSGFGHEKYFLPNNILIMEGFVNMDKAPNQGIFLAIPLKIKEGSGSPIRPMLLA</sequence>
<proteinExistence type="predicted"/>
<comment type="caution">
    <text evidence="1">The sequence shown here is derived from an EMBL/GenBank/DDBJ whole genome shotgun (WGS) entry which is preliminary data.</text>
</comment>
<dbReference type="Pfam" id="PF04199">
    <property type="entry name" value="Cyclase"/>
    <property type="match status" value="1"/>
</dbReference>
<dbReference type="Proteomes" id="UP001596022">
    <property type="component" value="Unassembled WGS sequence"/>
</dbReference>
<evidence type="ECO:0000313" key="1">
    <source>
        <dbReference type="EMBL" id="MFC4619484.1"/>
    </source>
</evidence>
<gene>
    <name evidence="1" type="ORF">ACFO4N_12250</name>
</gene>
<dbReference type="InterPro" id="IPR007325">
    <property type="entry name" value="KFase/CYL"/>
</dbReference>
<dbReference type="PANTHER" id="PTHR31118">
    <property type="entry name" value="CYCLASE-LIKE PROTEIN 2"/>
    <property type="match status" value="1"/>
</dbReference>
<dbReference type="EMBL" id="JBHSFW010000009">
    <property type="protein sequence ID" value="MFC4619484.1"/>
    <property type="molecule type" value="Genomic_DNA"/>
</dbReference>
<dbReference type="GO" id="GO:0016787">
    <property type="term" value="F:hydrolase activity"/>
    <property type="evidence" value="ECO:0007669"/>
    <property type="project" value="UniProtKB-KW"/>
</dbReference>
<protein>
    <submittedName>
        <fullName evidence="1">Cyclase family protein</fullName>
        <ecNumber evidence="1">3.5.-.-</ecNumber>
    </submittedName>
</protein>